<dbReference type="InterPro" id="IPR011251">
    <property type="entry name" value="Luciferase-like_dom"/>
</dbReference>
<evidence type="ECO:0000313" key="4">
    <source>
        <dbReference type="Proteomes" id="UP001304125"/>
    </source>
</evidence>
<organism evidence="3 4">
    <name type="scientific">Demequina capsici</name>
    <dbReference type="NCBI Taxonomy" id="3075620"/>
    <lineage>
        <taxon>Bacteria</taxon>
        <taxon>Bacillati</taxon>
        <taxon>Actinomycetota</taxon>
        <taxon>Actinomycetes</taxon>
        <taxon>Micrococcales</taxon>
        <taxon>Demequinaceae</taxon>
        <taxon>Demequina</taxon>
    </lineage>
</organism>
<dbReference type="EMBL" id="CP134879">
    <property type="protein sequence ID" value="WNM24079.1"/>
    <property type="molecule type" value="Genomic_DNA"/>
</dbReference>
<keyword evidence="1" id="KW-0560">Oxidoreductase</keyword>
<dbReference type="SUPFAM" id="SSF51679">
    <property type="entry name" value="Bacterial luciferase-like"/>
    <property type="match status" value="1"/>
</dbReference>
<dbReference type="Gene3D" id="3.20.20.30">
    <property type="entry name" value="Luciferase-like domain"/>
    <property type="match status" value="1"/>
</dbReference>
<dbReference type="PANTHER" id="PTHR43244">
    <property type="match status" value="1"/>
</dbReference>
<dbReference type="Proteomes" id="UP001304125">
    <property type="component" value="Chromosome"/>
</dbReference>
<dbReference type="InterPro" id="IPR050564">
    <property type="entry name" value="F420-G6PD/mer"/>
</dbReference>
<evidence type="ECO:0000259" key="2">
    <source>
        <dbReference type="Pfam" id="PF00296"/>
    </source>
</evidence>
<dbReference type="CDD" id="cd01097">
    <property type="entry name" value="Tetrahydromethanopterin_reductase"/>
    <property type="match status" value="1"/>
</dbReference>
<dbReference type="RefSeq" id="WP_313497492.1">
    <property type="nucleotide sequence ID" value="NZ_CP134879.1"/>
</dbReference>
<gene>
    <name evidence="3" type="ORF">RN606_12020</name>
</gene>
<name>A0AA96F679_9MICO</name>
<reference evidence="3 4" key="1">
    <citation type="submission" date="2023-09" db="EMBL/GenBank/DDBJ databases">
        <title>Demequina sp. a novel bacteria isolated from Capsicum annuum.</title>
        <authorList>
            <person name="Humaira Z."/>
            <person name="Lee J."/>
            <person name="Cho D."/>
        </authorList>
    </citation>
    <scope>NUCLEOTIDE SEQUENCE [LARGE SCALE GENOMIC DNA]</scope>
    <source>
        <strain evidence="3 4">OYTSA14</strain>
    </source>
</reference>
<evidence type="ECO:0000256" key="1">
    <source>
        <dbReference type="ARBA" id="ARBA00023002"/>
    </source>
</evidence>
<keyword evidence="4" id="KW-1185">Reference proteome</keyword>
<sequence length="333" mass="36194">MHAGVALQPVYPSDQFGDLVERIEGLGFDEFWLTDSSLHSRYSYMYLTIAAMRTSRMTLGTAVTNPVTRHPALAAVAATTLDEISGGRAIMGIGAGDRPLLALGHKPARLQQLEDSIHAMRALWTGEHVTFKGAGFELDDAHMRFDVPADIPVYVSASGPRTLEMAGRVADGVVLLAGLHPDGLTYALEHIDRGVEAAGRSERPQISVFAYGEINEDEDKALASARTIAAWFPQTAPMYCEIAGLDKELIARVQREYSGGEFQEAGKVAEMLPDDFVRRMALAGNRASVLEHMRTLEGLGVDCMTLFPIGGDIHTRTATIEAFAQCVDDFRAE</sequence>
<accession>A0AA96F679</accession>
<evidence type="ECO:0000313" key="3">
    <source>
        <dbReference type="EMBL" id="WNM24079.1"/>
    </source>
</evidence>
<dbReference type="InterPro" id="IPR036661">
    <property type="entry name" value="Luciferase-like_sf"/>
</dbReference>
<dbReference type="GO" id="GO:0016705">
    <property type="term" value="F:oxidoreductase activity, acting on paired donors, with incorporation or reduction of molecular oxygen"/>
    <property type="evidence" value="ECO:0007669"/>
    <property type="project" value="InterPro"/>
</dbReference>
<feature type="domain" description="Luciferase-like" evidence="2">
    <location>
        <begin position="14"/>
        <end position="302"/>
    </location>
</feature>
<protein>
    <submittedName>
        <fullName evidence="3">LLM class flavin-dependent oxidoreductase</fullName>
    </submittedName>
</protein>
<proteinExistence type="predicted"/>
<dbReference type="AlphaFoldDB" id="A0AA96F679"/>
<dbReference type="Pfam" id="PF00296">
    <property type="entry name" value="Bac_luciferase"/>
    <property type="match status" value="1"/>
</dbReference>
<dbReference type="PANTHER" id="PTHR43244:SF1">
    <property type="entry name" value="5,10-METHYLENETETRAHYDROMETHANOPTERIN REDUCTASE"/>
    <property type="match status" value="1"/>
</dbReference>